<gene>
    <name evidence="4" type="ORF">S01H1_04554</name>
</gene>
<comment type="caution">
    <text evidence="4">The sequence shown here is derived from an EMBL/GenBank/DDBJ whole genome shotgun (WGS) entry which is preliminary data.</text>
</comment>
<dbReference type="PRINTS" id="PR00080">
    <property type="entry name" value="SDRFAMILY"/>
</dbReference>
<dbReference type="FunFam" id="3.40.50.720:FF:000084">
    <property type="entry name" value="Short-chain dehydrogenase reductase"/>
    <property type="match status" value="1"/>
</dbReference>
<dbReference type="PROSITE" id="PS00061">
    <property type="entry name" value="ADH_SHORT"/>
    <property type="match status" value="1"/>
</dbReference>
<dbReference type="AlphaFoldDB" id="X0TC55"/>
<sequence>GKVALITGGRTGIGRALALAFAEAGADVAICSRTDEGGELEAVVNEIRNFGRRALAIKANVSRKDDVKNMVNKTVAELGGIDILINNAGTIVRSPFLQVEEDDWDRVIDTNLKGPYLCSQAVARIMVGRKRGNIINIASTNGLWGMTGRISYSVSKAGVIMLTRVLARELGSYNIRVNAITPWEVKTRMNEPLLSDPEFTKVALANAPLGRFGEPDDIVGAALFLASDAANWITGHNLVVDGGFLA</sequence>
<dbReference type="NCBIfam" id="NF009466">
    <property type="entry name" value="PRK12826.1-2"/>
    <property type="match status" value="1"/>
</dbReference>
<feature type="non-terminal residue" evidence="4">
    <location>
        <position position="1"/>
    </location>
</feature>
<dbReference type="PRINTS" id="PR00081">
    <property type="entry name" value="GDHRDH"/>
</dbReference>
<feature type="domain" description="Ketoreductase" evidence="3">
    <location>
        <begin position="2"/>
        <end position="186"/>
    </location>
</feature>
<dbReference type="Gene3D" id="3.40.50.720">
    <property type="entry name" value="NAD(P)-binding Rossmann-like Domain"/>
    <property type="match status" value="1"/>
</dbReference>
<dbReference type="InterPro" id="IPR057326">
    <property type="entry name" value="KR_dom"/>
</dbReference>
<organism evidence="4">
    <name type="scientific">marine sediment metagenome</name>
    <dbReference type="NCBI Taxonomy" id="412755"/>
    <lineage>
        <taxon>unclassified sequences</taxon>
        <taxon>metagenomes</taxon>
        <taxon>ecological metagenomes</taxon>
    </lineage>
</organism>
<dbReference type="InterPro" id="IPR036291">
    <property type="entry name" value="NAD(P)-bd_dom_sf"/>
</dbReference>
<dbReference type="NCBIfam" id="NF005559">
    <property type="entry name" value="PRK07231.1"/>
    <property type="match status" value="1"/>
</dbReference>
<dbReference type="EMBL" id="BARS01002399">
    <property type="protein sequence ID" value="GAF84901.1"/>
    <property type="molecule type" value="Genomic_DNA"/>
</dbReference>
<name>X0TC55_9ZZZZ</name>
<dbReference type="SUPFAM" id="SSF51735">
    <property type="entry name" value="NAD(P)-binding Rossmann-fold domains"/>
    <property type="match status" value="1"/>
</dbReference>
<dbReference type="GO" id="GO:0016616">
    <property type="term" value="F:oxidoreductase activity, acting on the CH-OH group of donors, NAD or NADP as acceptor"/>
    <property type="evidence" value="ECO:0007669"/>
    <property type="project" value="TreeGrafter"/>
</dbReference>
<dbReference type="PANTHER" id="PTHR42760">
    <property type="entry name" value="SHORT-CHAIN DEHYDROGENASES/REDUCTASES FAMILY MEMBER"/>
    <property type="match status" value="1"/>
</dbReference>
<proteinExistence type="inferred from homology"/>
<evidence type="ECO:0000256" key="2">
    <source>
        <dbReference type="ARBA" id="ARBA00023002"/>
    </source>
</evidence>
<comment type="similarity">
    <text evidence="1">Belongs to the short-chain dehydrogenases/reductases (SDR) family.</text>
</comment>
<evidence type="ECO:0000256" key="1">
    <source>
        <dbReference type="ARBA" id="ARBA00006484"/>
    </source>
</evidence>
<evidence type="ECO:0000313" key="4">
    <source>
        <dbReference type="EMBL" id="GAF84901.1"/>
    </source>
</evidence>
<protein>
    <recommendedName>
        <fullName evidence="3">Ketoreductase domain-containing protein</fullName>
    </recommendedName>
</protein>
<reference evidence="4" key="1">
    <citation type="journal article" date="2014" name="Front. Microbiol.">
        <title>High frequency of phylogenetically diverse reductive dehalogenase-homologous genes in deep subseafloor sedimentary metagenomes.</title>
        <authorList>
            <person name="Kawai M."/>
            <person name="Futagami T."/>
            <person name="Toyoda A."/>
            <person name="Takaki Y."/>
            <person name="Nishi S."/>
            <person name="Hori S."/>
            <person name="Arai W."/>
            <person name="Tsubouchi T."/>
            <person name="Morono Y."/>
            <person name="Uchiyama I."/>
            <person name="Ito T."/>
            <person name="Fujiyama A."/>
            <person name="Inagaki F."/>
            <person name="Takami H."/>
        </authorList>
    </citation>
    <scope>NUCLEOTIDE SEQUENCE</scope>
    <source>
        <strain evidence="4">Expedition CK06-06</strain>
    </source>
</reference>
<dbReference type="InterPro" id="IPR002347">
    <property type="entry name" value="SDR_fam"/>
</dbReference>
<dbReference type="PANTHER" id="PTHR42760:SF115">
    <property type="entry name" value="3-OXOACYL-[ACYL-CARRIER-PROTEIN] REDUCTASE FABG"/>
    <property type="match status" value="1"/>
</dbReference>
<dbReference type="Pfam" id="PF13561">
    <property type="entry name" value="adh_short_C2"/>
    <property type="match status" value="1"/>
</dbReference>
<evidence type="ECO:0000259" key="3">
    <source>
        <dbReference type="SMART" id="SM00822"/>
    </source>
</evidence>
<dbReference type="InterPro" id="IPR020904">
    <property type="entry name" value="Sc_DH/Rdtase_CS"/>
</dbReference>
<dbReference type="SMART" id="SM00822">
    <property type="entry name" value="PKS_KR"/>
    <property type="match status" value="1"/>
</dbReference>
<accession>X0TC55</accession>
<keyword evidence="2" id="KW-0560">Oxidoreductase</keyword>